<dbReference type="Gene3D" id="1.20.80.10">
    <property type="match status" value="1"/>
</dbReference>
<dbReference type="InterPro" id="IPR001478">
    <property type="entry name" value="PDZ"/>
</dbReference>
<evidence type="ECO:0000313" key="5">
    <source>
        <dbReference type="Proteomes" id="UP000534426"/>
    </source>
</evidence>
<feature type="compositionally biased region" description="Basic and acidic residues" evidence="1">
    <location>
        <begin position="1147"/>
        <end position="1167"/>
    </location>
</feature>
<dbReference type="FunFam" id="3.10.20.90:FF:000203">
    <property type="entry name" value="FERM and PDZ domain containing 1"/>
    <property type="match status" value="1"/>
</dbReference>
<dbReference type="Proteomes" id="UP000534426">
    <property type="component" value="Unassembled WGS sequence"/>
</dbReference>
<dbReference type="InterPro" id="IPR036034">
    <property type="entry name" value="PDZ_sf"/>
</dbReference>
<feature type="non-terminal residue" evidence="4">
    <location>
        <position position="1537"/>
    </location>
</feature>
<dbReference type="Pfam" id="PF00595">
    <property type="entry name" value="PDZ"/>
    <property type="match status" value="1"/>
</dbReference>
<dbReference type="EMBL" id="VWPW01019993">
    <property type="protein sequence ID" value="NWJ06335.1"/>
    <property type="molecule type" value="Genomic_DNA"/>
</dbReference>
<dbReference type="InterPro" id="IPR035963">
    <property type="entry name" value="FERM_2"/>
</dbReference>
<dbReference type="SUPFAM" id="SSF47031">
    <property type="entry name" value="Second domain of FERM"/>
    <property type="match status" value="1"/>
</dbReference>
<feature type="compositionally biased region" description="Polar residues" evidence="1">
    <location>
        <begin position="730"/>
        <end position="740"/>
    </location>
</feature>
<dbReference type="PROSITE" id="PS50057">
    <property type="entry name" value="FERM_3"/>
    <property type="match status" value="1"/>
</dbReference>
<dbReference type="InterPro" id="IPR000299">
    <property type="entry name" value="FERM_domain"/>
</dbReference>
<feature type="region of interest" description="Disordered" evidence="1">
    <location>
        <begin position="28"/>
        <end position="50"/>
    </location>
</feature>
<dbReference type="SUPFAM" id="SSF50156">
    <property type="entry name" value="PDZ domain-like"/>
    <property type="match status" value="1"/>
</dbReference>
<dbReference type="GO" id="GO:0005886">
    <property type="term" value="C:plasma membrane"/>
    <property type="evidence" value="ECO:0007669"/>
    <property type="project" value="TreeGrafter"/>
</dbReference>
<feature type="domain" description="PDZ" evidence="3">
    <location>
        <begin position="57"/>
        <end position="135"/>
    </location>
</feature>
<dbReference type="SUPFAM" id="SSF54236">
    <property type="entry name" value="Ubiquitin-like"/>
    <property type="match status" value="1"/>
</dbReference>
<dbReference type="SMART" id="SM00295">
    <property type="entry name" value="B41"/>
    <property type="match status" value="1"/>
</dbReference>
<evidence type="ECO:0000259" key="3">
    <source>
        <dbReference type="PROSITE" id="PS50106"/>
    </source>
</evidence>
<evidence type="ECO:0000259" key="2">
    <source>
        <dbReference type="PROSITE" id="PS50057"/>
    </source>
</evidence>
<gene>
    <name evidence="4" type="primary">Frmpd1</name>
    <name evidence="4" type="ORF">CRYUND_R01908</name>
</gene>
<feature type="region of interest" description="Disordered" evidence="1">
    <location>
        <begin position="716"/>
        <end position="749"/>
    </location>
</feature>
<feature type="compositionally biased region" description="Low complexity" evidence="1">
    <location>
        <begin position="852"/>
        <end position="863"/>
    </location>
</feature>
<evidence type="ECO:0000256" key="1">
    <source>
        <dbReference type="SAM" id="MobiDB-lite"/>
    </source>
</evidence>
<feature type="compositionally biased region" description="Basic and acidic residues" evidence="1">
    <location>
        <begin position="716"/>
        <end position="729"/>
    </location>
</feature>
<evidence type="ECO:0000313" key="4">
    <source>
        <dbReference type="EMBL" id="NWJ06335.1"/>
    </source>
</evidence>
<feature type="region of interest" description="Disordered" evidence="1">
    <location>
        <begin position="1124"/>
        <end position="1215"/>
    </location>
</feature>
<feature type="region of interest" description="Disordered" evidence="1">
    <location>
        <begin position="846"/>
        <end position="904"/>
    </location>
</feature>
<reference evidence="4 5" key="1">
    <citation type="submission" date="2019-09" db="EMBL/GenBank/DDBJ databases">
        <title>Bird 10,000 Genomes (B10K) Project - Family phase.</title>
        <authorList>
            <person name="Zhang G."/>
        </authorList>
    </citation>
    <scope>NUCLEOTIDE SEQUENCE [LARGE SCALE GENOMIC DNA]</scope>
    <source>
        <strain evidence="4">B10K-MSB-37135</strain>
        <tissue evidence="4">Heart</tissue>
    </source>
</reference>
<dbReference type="Gene3D" id="2.30.29.30">
    <property type="entry name" value="Pleckstrin-homology domain (PH domain)/Phosphotyrosine-binding domain (PTB)"/>
    <property type="match status" value="1"/>
</dbReference>
<dbReference type="SUPFAM" id="SSF50729">
    <property type="entry name" value="PH domain-like"/>
    <property type="match status" value="1"/>
</dbReference>
<dbReference type="GO" id="GO:0005938">
    <property type="term" value="C:cell cortex"/>
    <property type="evidence" value="ECO:0007669"/>
    <property type="project" value="TreeGrafter"/>
</dbReference>
<dbReference type="PANTHER" id="PTHR46221:SF2">
    <property type="entry name" value="FERM AND PDZ DOMAIN-CONTAINING PROTEIN 1"/>
    <property type="match status" value="1"/>
</dbReference>
<dbReference type="InterPro" id="IPR019748">
    <property type="entry name" value="FERM_central"/>
</dbReference>
<dbReference type="Pfam" id="PF00373">
    <property type="entry name" value="FERM_M"/>
    <property type="match status" value="1"/>
</dbReference>
<dbReference type="PROSITE" id="PS50106">
    <property type="entry name" value="PDZ"/>
    <property type="match status" value="1"/>
</dbReference>
<name>A0A7K4LNJ9_9AVES</name>
<dbReference type="InterPro" id="IPR019749">
    <property type="entry name" value="Band_41_domain"/>
</dbReference>
<feature type="non-terminal residue" evidence="4">
    <location>
        <position position="1"/>
    </location>
</feature>
<dbReference type="Gene3D" id="3.10.20.90">
    <property type="entry name" value="Phosphatidylinositol 3-kinase Catalytic Subunit, Chain A, domain 1"/>
    <property type="match status" value="1"/>
</dbReference>
<feature type="compositionally biased region" description="Low complexity" evidence="1">
    <location>
        <begin position="580"/>
        <end position="601"/>
    </location>
</feature>
<feature type="region of interest" description="Disordered" evidence="1">
    <location>
        <begin position="965"/>
        <end position="996"/>
    </location>
</feature>
<feature type="compositionally biased region" description="Basic and acidic residues" evidence="1">
    <location>
        <begin position="1187"/>
        <end position="1215"/>
    </location>
</feature>
<proteinExistence type="predicted"/>
<dbReference type="CDD" id="cd14473">
    <property type="entry name" value="FERM_B-lobe"/>
    <property type="match status" value="1"/>
</dbReference>
<feature type="region of interest" description="Disordered" evidence="1">
    <location>
        <begin position="570"/>
        <end position="623"/>
    </location>
</feature>
<dbReference type="InterPro" id="IPR029071">
    <property type="entry name" value="Ubiquitin-like_domsf"/>
</dbReference>
<dbReference type="PANTHER" id="PTHR46221">
    <property type="entry name" value="FERM AND PDZ DOMAIN-CONTAINING PROTEIN FAMILY MEMBER"/>
    <property type="match status" value="1"/>
</dbReference>
<dbReference type="SMART" id="SM00228">
    <property type="entry name" value="PDZ"/>
    <property type="match status" value="1"/>
</dbReference>
<dbReference type="InterPro" id="IPR014352">
    <property type="entry name" value="FERM/acyl-CoA-bd_prot_sf"/>
</dbReference>
<keyword evidence="5" id="KW-1185">Reference proteome</keyword>
<dbReference type="Pfam" id="PF21477">
    <property type="entry name" value="FERM_C_FAK1"/>
    <property type="match status" value="1"/>
</dbReference>
<feature type="compositionally biased region" description="Polar residues" evidence="1">
    <location>
        <begin position="1124"/>
        <end position="1133"/>
    </location>
</feature>
<feature type="domain" description="FERM" evidence="2">
    <location>
        <begin position="181"/>
        <end position="498"/>
    </location>
</feature>
<comment type="caution">
    <text evidence="4">The sequence shown here is derived from an EMBL/GenBank/DDBJ whole genome shotgun (WGS) entry which is preliminary data.</text>
</comment>
<sequence>MEDLETNLVQTRKARGIEQMVAKWLHRSRSGASRGRGSVADIPSDGPGQPASRVKFEVTIYKDVVHHHYGFEICPDLPLTIASVTAGSTADGKLLPGDQILLINTTAVEDISIEHAADLIREAGDKLILTVLRCTSGGPKSSFLTAEKRAKLKTNPVKVRFAEEVLVNGHSQGNSLLCMPNVLKVYLENGQTKAFRFEMSTTVKDIVLTLKEKLSIRSIAHFALALEEQYNIAKIYLLHDDELIEQVVQKRESHDCRCLFRVCFIPKDPLDLLQEDPVAFEYLYLQSCSDVLQERFAVEMKCSVALRLAALHIQERIYTCAQPQKMSLKYIEKDWGIENFISPTLLRNMRGKDIKRAISYHMKRNQVLLDPRQKHMLAAVQVRLSYLQILGDLKMYGGKTFNATMMLQDRESYVALLVGAKYGVSQIINNKLNIITSLAEFANISRLELTAESEKVSMVKIYLQDLKVTLLTLLLESNSAKDLVCLISGYYRLFVDANVPIFTWGEKKQQFHRISAEEGYESRICSDSEDSWELDSSSEHCLDMPAPHGHAHLVCEEEMEDLHSLEQDSVKPRAGGSEQSNKSDNTTDSTSEASDSANTESRGYKTSGSSDSMDALEEDELEACSSSRPEFFHLYRPTVHEMNSPDKSFFPTSTSMSSRASKSRDLCFLQAPEAAEPESEPKQRREDMGASVLETKLSERNAMGYYSLCYSTSPGRVEERNSGRVEERNISNNPGRSSGTDVPGELCRPDHTAQVSDLILDPPPGFGDTSSEDEFYDAADRLSPLDALAEDASCILKKPRCYSLAENLVPRQTTREKYRMEKDMTYAKRKRRSFLKTDYTSQVTFPLTSPDSQQNCSQSFSSFLTQPPDAASSENIKIDAEAGAHTDTEAQRDTGSKNPSSDLIKTEPDALETKSVTDLFFPSILAVHLQVDQNGEETSETAGCVDNGLDPASAPFQLWEETGHLPREQGRSPAKDPNPEVKTGWQSEKSCEASREPSEMMEVHCEMNGEVEFQSQEMICPSASSSCGMTSELNLPPAAGEEGGCGELVFAPCEERKGDFASSAEKQSDVGLSRVKTRKAVREEAFWKAQSKNHVGFPDVTQLIKDCSGTSGVVTRISCLSSGVRTDLTSPNSTKERRSNPLGLLDSSERAHTTSGYREADTVRKETQTPSAAPPLEKELVSSQGPDEGKLRKDRENVDNEQSEHSQAPIHKEEATVLEKDYPLVPSLRLAFPSVPVALGSPGKITGDHRASNHSFLCFNEKKDEQTPPSHIMTRSLGHSTMKNTFPPQLGMDKCSCHLSYVSCFHWPEEEGEHENTTPTLSMSLGPLTTPPSTIHSLPGIPGTPVDSHTNVTAGDRTWLDLHIQALTKLKEKAQMSPADFSCFLAYIAELQEVVGKLSGNETTHLQDRCADHSSESKDALESTSQDLLSNCQELLKTERPRKELQDALRVTFDDLVQLTVACFRVTRCQLCMQRQSELVAMLTDVVDTYHHLVQLVHQLLHGQGCPDVNAKLLAHQHTALTAAVSCLMQQFGVPSS</sequence>
<protein>
    <submittedName>
        <fullName evidence="4">FRPD1 protein</fullName>
    </submittedName>
</protein>
<feature type="compositionally biased region" description="Basic and acidic residues" evidence="1">
    <location>
        <begin position="965"/>
        <end position="979"/>
    </location>
</feature>
<dbReference type="Gene3D" id="2.30.42.10">
    <property type="match status" value="1"/>
</dbReference>
<organism evidence="4 5">
    <name type="scientific">Crypturellus undulatus</name>
    <dbReference type="NCBI Taxonomy" id="48396"/>
    <lineage>
        <taxon>Eukaryota</taxon>
        <taxon>Metazoa</taxon>
        <taxon>Chordata</taxon>
        <taxon>Craniata</taxon>
        <taxon>Vertebrata</taxon>
        <taxon>Euteleostomi</taxon>
        <taxon>Archelosauria</taxon>
        <taxon>Archosauria</taxon>
        <taxon>Dinosauria</taxon>
        <taxon>Saurischia</taxon>
        <taxon>Theropoda</taxon>
        <taxon>Coelurosauria</taxon>
        <taxon>Aves</taxon>
        <taxon>Palaeognathae</taxon>
        <taxon>Tinamiformes</taxon>
        <taxon>Tinamidae</taxon>
        <taxon>Crypturellus</taxon>
    </lineage>
</organism>
<dbReference type="FunFam" id="1.20.80.10:FF:000009">
    <property type="entry name" value="FERM and PDZ domain containing 4"/>
    <property type="match status" value="1"/>
</dbReference>
<dbReference type="InterPro" id="IPR011993">
    <property type="entry name" value="PH-like_dom_sf"/>
</dbReference>
<dbReference type="InterPro" id="IPR049385">
    <property type="entry name" value="FAK1-like_FERM_C"/>
</dbReference>
<dbReference type="CDD" id="cd17168">
    <property type="entry name" value="FERM_F1_FRMPD1"/>
    <property type="match status" value="1"/>
</dbReference>
<feature type="compositionally biased region" description="Basic and acidic residues" evidence="1">
    <location>
        <begin position="876"/>
        <end position="895"/>
    </location>
</feature>
<dbReference type="FunFam" id="2.30.29.30:FF:000066">
    <property type="entry name" value="FERM and PDZ domain-containing protein 4"/>
    <property type="match status" value="1"/>
</dbReference>
<accession>A0A7K4LNJ9</accession>